<keyword evidence="6" id="KW-1185">Reference proteome</keyword>
<dbReference type="InterPro" id="IPR036390">
    <property type="entry name" value="WH_DNA-bd_sf"/>
</dbReference>
<keyword evidence="3" id="KW-0804">Transcription</keyword>
<dbReference type="SUPFAM" id="SSF46785">
    <property type="entry name" value="Winged helix' DNA-binding domain"/>
    <property type="match status" value="1"/>
</dbReference>
<dbReference type="Pfam" id="PF00392">
    <property type="entry name" value="GntR"/>
    <property type="match status" value="1"/>
</dbReference>
<protein>
    <recommendedName>
        <fullName evidence="4">HTH gntR-type domain-containing protein</fullName>
    </recommendedName>
</protein>
<keyword evidence="2" id="KW-0238">DNA-binding</keyword>
<evidence type="ECO:0000256" key="3">
    <source>
        <dbReference type="ARBA" id="ARBA00023163"/>
    </source>
</evidence>
<dbReference type="EMBL" id="JACHJD010000022">
    <property type="protein sequence ID" value="MBB5109001.1"/>
    <property type="molecule type" value="Genomic_DNA"/>
</dbReference>
<evidence type="ECO:0000256" key="2">
    <source>
        <dbReference type="ARBA" id="ARBA00023125"/>
    </source>
</evidence>
<feature type="domain" description="HTH gntR-type" evidence="4">
    <location>
        <begin position="97"/>
        <end position="164"/>
    </location>
</feature>
<reference evidence="5 6" key="1">
    <citation type="submission" date="2020-08" db="EMBL/GenBank/DDBJ databases">
        <title>Genomic Encyclopedia of Type Strains, Phase III (KMG-III): the genomes of soil and plant-associated and newly described type strains.</title>
        <authorList>
            <person name="Whitman W."/>
        </authorList>
    </citation>
    <scope>NUCLEOTIDE SEQUENCE [LARGE SCALE GENOMIC DNA]</scope>
    <source>
        <strain evidence="5 6">CECT 3146</strain>
    </source>
</reference>
<evidence type="ECO:0000259" key="4">
    <source>
        <dbReference type="PROSITE" id="PS50949"/>
    </source>
</evidence>
<dbReference type="PROSITE" id="PS50949">
    <property type="entry name" value="HTH_GNTR"/>
    <property type="match status" value="1"/>
</dbReference>
<dbReference type="Proteomes" id="UP000549009">
    <property type="component" value="Unassembled WGS sequence"/>
</dbReference>
<proteinExistence type="predicted"/>
<dbReference type="GO" id="GO:0003700">
    <property type="term" value="F:DNA-binding transcription factor activity"/>
    <property type="evidence" value="ECO:0007669"/>
    <property type="project" value="InterPro"/>
</dbReference>
<dbReference type="Gene3D" id="1.10.10.10">
    <property type="entry name" value="Winged helix-like DNA-binding domain superfamily/Winged helix DNA-binding domain"/>
    <property type="match status" value="1"/>
</dbReference>
<dbReference type="InterPro" id="IPR036388">
    <property type="entry name" value="WH-like_DNA-bd_sf"/>
</dbReference>
<keyword evidence="1" id="KW-0805">Transcription regulation</keyword>
<dbReference type="AlphaFoldDB" id="A0A7W8EYK7"/>
<evidence type="ECO:0000256" key="1">
    <source>
        <dbReference type="ARBA" id="ARBA00023015"/>
    </source>
</evidence>
<name>A0A7W8EYK7_STRST</name>
<gene>
    <name evidence="5" type="ORF">FHS40_008127</name>
</gene>
<sequence length="240" mass="26877">MTVERLPNFLLRGLTPLEHRLVMALYEELRNEAKIAPGHIISYPGLPLRFRWASHYGVSSAMWLLKDDGLAETVPRLGTRFVIEGQTWEVPRSDLCIPLRAYVGRVIRERIIDGTYPAHEKIPPARLLADEFGVSLATLHSGIMPLFREGLLKRDAHGHSIAHTQAPTGGVQPGCAPHITRRGELTTEYAAWGQSKTLTQWSRDPRCLVTYACLKSRVLYQNWPLKRALSTPARTRAGAG</sequence>
<dbReference type="SMART" id="SM00345">
    <property type="entry name" value="HTH_GNTR"/>
    <property type="match status" value="1"/>
</dbReference>
<comment type="caution">
    <text evidence="5">The sequence shown here is derived from an EMBL/GenBank/DDBJ whole genome shotgun (WGS) entry which is preliminary data.</text>
</comment>
<organism evidence="5 6">
    <name type="scientific">Streptomyces spectabilis</name>
    <dbReference type="NCBI Taxonomy" id="68270"/>
    <lineage>
        <taxon>Bacteria</taxon>
        <taxon>Bacillati</taxon>
        <taxon>Actinomycetota</taxon>
        <taxon>Actinomycetes</taxon>
        <taxon>Kitasatosporales</taxon>
        <taxon>Streptomycetaceae</taxon>
        <taxon>Streptomyces</taxon>
    </lineage>
</organism>
<accession>A0A7W8EYK7</accession>
<evidence type="ECO:0000313" key="5">
    <source>
        <dbReference type="EMBL" id="MBB5109001.1"/>
    </source>
</evidence>
<dbReference type="InterPro" id="IPR000524">
    <property type="entry name" value="Tscrpt_reg_HTH_GntR"/>
</dbReference>
<evidence type="ECO:0000313" key="6">
    <source>
        <dbReference type="Proteomes" id="UP000549009"/>
    </source>
</evidence>
<dbReference type="GO" id="GO:0003677">
    <property type="term" value="F:DNA binding"/>
    <property type="evidence" value="ECO:0007669"/>
    <property type="project" value="UniProtKB-KW"/>
</dbReference>